<protein>
    <submittedName>
        <fullName evidence="3">Uncharacterized protein</fullName>
    </submittedName>
</protein>
<evidence type="ECO:0000313" key="4">
    <source>
        <dbReference type="Proteomes" id="UP000800235"/>
    </source>
</evidence>
<comment type="caution">
    <text evidence="3">The sequence shown here is derived from an EMBL/GenBank/DDBJ whole genome shotgun (WGS) entry which is preliminary data.</text>
</comment>
<organism evidence="3 4">
    <name type="scientific">Tothia fuscella</name>
    <dbReference type="NCBI Taxonomy" id="1048955"/>
    <lineage>
        <taxon>Eukaryota</taxon>
        <taxon>Fungi</taxon>
        <taxon>Dikarya</taxon>
        <taxon>Ascomycota</taxon>
        <taxon>Pezizomycotina</taxon>
        <taxon>Dothideomycetes</taxon>
        <taxon>Pleosporomycetidae</taxon>
        <taxon>Venturiales</taxon>
        <taxon>Cylindrosympodiaceae</taxon>
        <taxon>Tothia</taxon>
    </lineage>
</organism>
<feature type="chain" id="PRO_5040140652" evidence="2">
    <location>
        <begin position="22"/>
        <end position="233"/>
    </location>
</feature>
<proteinExistence type="predicted"/>
<dbReference type="AlphaFoldDB" id="A0A9P4NQX3"/>
<accession>A0A9P4NQX3</accession>
<evidence type="ECO:0000256" key="2">
    <source>
        <dbReference type="SAM" id="SignalP"/>
    </source>
</evidence>
<dbReference type="EMBL" id="MU007045">
    <property type="protein sequence ID" value="KAF2429641.1"/>
    <property type="molecule type" value="Genomic_DNA"/>
</dbReference>
<name>A0A9P4NQX3_9PEZI</name>
<gene>
    <name evidence="3" type="ORF">EJ08DRAFT_271234</name>
</gene>
<evidence type="ECO:0000256" key="1">
    <source>
        <dbReference type="SAM" id="MobiDB-lite"/>
    </source>
</evidence>
<evidence type="ECO:0000313" key="3">
    <source>
        <dbReference type="EMBL" id="KAF2429641.1"/>
    </source>
</evidence>
<feature type="region of interest" description="Disordered" evidence="1">
    <location>
        <begin position="185"/>
        <end position="205"/>
    </location>
</feature>
<dbReference type="OrthoDB" id="3945749at2759"/>
<feature type="signal peptide" evidence="2">
    <location>
        <begin position="1"/>
        <end position="21"/>
    </location>
</feature>
<keyword evidence="2" id="KW-0732">Signal</keyword>
<dbReference type="Proteomes" id="UP000800235">
    <property type="component" value="Unassembled WGS sequence"/>
</dbReference>
<keyword evidence="4" id="KW-1185">Reference proteome</keyword>
<reference evidence="3" key="1">
    <citation type="journal article" date="2020" name="Stud. Mycol.">
        <title>101 Dothideomycetes genomes: a test case for predicting lifestyles and emergence of pathogens.</title>
        <authorList>
            <person name="Haridas S."/>
            <person name="Albert R."/>
            <person name="Binder M."/>
            <person name="Bloem J."/>
            <person name="Labutti K."/>
            <person name="Salamov A."/>
            <person name="Andreopoulos B."/>
            <person name="Baker S."/>
            <person name="Barry K."/>
            <person name="Bills G."/>
            <person name="Bluhm B."/>
            <person name="Cannon C."/>
            <person name="Castanera R."/>
            <person name="Culley D."/>
            <person name="Daum C."/>
            <person name="Ezra D."/>
            <person name="Gonzalez J."/>
            <person name="Henrissat B."/>
            <person name="Kuo A."/>
            <person name="Liang C."/>
            <person name="Lipzen A."/>
            <person name="Lutzoni F."/>
            <person name="Magnuson J."/>
            <person name="Mondo S."/>
            <person name="Nolan M."/>
            <person name="Ohm R."/>
            <person name="Pangilinan J."/>
            <person name="Park H.-J."/>
            <person name="Ramirez L."/>
            <person name="Alfaro M."/>
            <person name="Sun H."/>
            <person name="Tritt A."/>
            <person name="Yoshinaga Y."/>
            <person name="Zwiers L.-H."/>
            <person name="Turgeon B."/>
            <person name="Goodwin S."/>
            <person name="Spatafora J."/>
            <person name="Crous P."/>
            <person name="Grigoriev I."/>
        </authorList>
    </citation>
    <scope>NUCLEOTIDE SEQUENCE</scope>
    <source>
        <strain evidence="3">CBS 130266</strain>
    </source>
</reference>
<sequence>MMFLPSSLLVTIFLITSPSLALPAPVADDGMWHPAGVAQTQVTQSTAAVVVTTALANPIVAATTAKAQIAGTATAVAGGDWQTAVTWPAGCEKWANPCPAGAAQVGGGHAATGTGYIQPTITAVVGSATSIAYENGFTSYTTMTDENGVITGMPSKATIAAGVPTTLGTAIKSAARNSSAAMSQTLEAATSSSRPTGFSQASASAQRATGAGSRRVADMAAVLAAAGLVAFLL</sequence>